<keyword evidence="4" id="KW-1185">Reference proteome</keyword>
<evidence type="ECO:0000313" key="3">
    <source>
        <dbReference type="EMBL" id="KAK4244269.1"/>
    </source>
</evidence>
<feature type="region of interest" description="Disordered" evidence="2">
    <location>
        <begin position="1"/>
        <end position="22"/>
    </location>
</feature>
<dbReference type="SUPFAM" id="SSF53590">
    <property type="entry name" value="Nucleoside hydrolase"/>
    <property type="match status" value="1"/>
</dbReference>
<keyword evidence="1" id="KW-0175">Coiled coil</keyword>
<proteinExistence type="predicted"/>
<comment type="caution">
    <text evidence="3">The sequence shown here is derived from an EMBL/GenBank/DDBJ whole genome shotgun (WGS) entry which is preliminary data.</text>
</comment>
<gene>
    <name evidence="3" type="ORF">C7999DRAFT_35385</name>
</gene>
<protein>
    <recommendedName>
        <fullName evidence="5">Inosine/uridine-preferring nucleoside hydrolase domain-containing protein</fullName>
    </recommendedName>
</protein>
<dbReference type="InterPro" id="IPR036452">
    <property type="entry name" value="Ribo_hydro-like"/>
</dbReference>
<evidence type="ECO:0008006" key="5">
    <source>
        <dbReference type="Google" id="ProtNLM"/>
    </source>
</evidence>
<reference evidence="3" key="2">
    <citation type="submission" date="2023-05" db="EMBL/GenBank/DDBJ databases">
        <authorList>
            <consortium name="Lawrence Berkeley National Laboratory"/>
            <person name="Steindorff A."/>
            <person name="Hensen N."/>
            <person name="Bonometti L."/>
            <person name="Westerberg I."/>
            <person name="Brannstrom I.O."/>
            <person name="Guillou S."/>
            <person name="Cros-Aarteil S."/>
            <person name="Calhoun S."/>
            <person name="Haridas S."/>
            <person name="Kuo A."/>
            <person name="Mondo S."/>
            <person name="Pangilinan J."/>
            <person name="Riley R."/>
            <person name="Labutti K."/>
            <person name="Andreopoulos B."/>
            <person name="Lipzen A."/>
            <person name="Chen C."/>
            <person name="Yanf M."/>
            <person name="Daum C."/>
            <person name="Ng V."/>
            <person name="Clum A."/>
            <person name="Ohm R."/>
            <person name="Martin F."/>
            <person name="Silar P."/>
            <person name="Natvig D."/>
            <person name="Lalanne C."/>
            <person name="Gautier V."/>
            <person name="Ament-Velasquez S.L."/>
            <person name="Kruys A."/>
            <person name="Hutchinson M.I."/>
            <person name="Powell A.J."/>
            <person name="Barry K."/>
            <person name="Miller A.N."/>
            <person name="Grigoriev I.V."/>
            <person name="Debuchy R."/>
            <person name="Gladieux P."/>
            <person name="Thoren M.H."/>
            <person name="Johannesson H."/>
        </authorList>
    </citation>
    <scope>NUCLEOTIDE SEQUENCE</scope>
    <source>
        <strain evidence="3">CBS 359.72</strain>
    </source>
</reference>
<dbReference type="GO" id="GO:0016799">
    <property type="term" value="F:hydrolase activity, hydrolyzing N-glycosyl compounds"/>
    <property type="evidence" value="ECO:0007669"/>
    <property type="project" value="InterPro"/>
</dbReference>
<feature type="coiled-coil region" evidence="1">
    <location>
        <begin position="456"/>
        <end position="502"/>
    </location>
</feature>
<accession>A0AAN7CLF6</accession>
<evidence type="ECO:0000256" key="2">
    <source>
        <dbReference type="SAM" id="MobiDB-lite"/>
    </source>
</evidence>
<name>A0AAN7CLF6_9PEZI</name>
<dbReference type="Proteomes" id="UP001303647">
    <property type="component" value="Unassembled WGS sequence"/>
</dbReference>
<sequence>MADSPRSTAGSTNRPSIPFKEDDVEHKAHRDMYAKLLKFIEMRDDDEKPRILMITDVEQDYDDLCAIIFLAEMHRLGAVELVGFVANHQPAHQRAKFLRTVLNLLGLGHVPVAIGTSGVEDAKNHGGDLFYGLKNITFMDAPWNKKEFKSGAELIAEVLRSKTNVTALMTSSLQDIGEFFDRKKKTADFNKNNFAKFVSQGGYEEAKVEVTGNGGKSHETKATLIPVKGMANNEFHPTQARNYTSCLAAYNLKSDAWSREAAKAARLPGTFMQQLFQYGPIGAHLEWLWKRQEFKFYWDPYNWPFMEHLDADWYLNTRLGLDKKSNQFQELRQKRLTFAQAVPLIKTILYDGCAAVGAVGDDFMRAMGVLKPEEKLPPYNRRQQEGWDHRVFGRSPDDLGGINPTLLAKVMETFLLGGMRATCARAEAVIPRKTIKWHTQLPSKWNAATFNKRLQLSKLKNKAMKLQEAAEKAKKEGKLQEHERLLKEASDCKKQMKEFEERKVVALQRGEVPYEQLYQEAMMAVKK</sequence>
<dbReference type="Gene3D" id="3.90.245.10">
    <property type="entry name" value="Ribonucleoside hydrolase-like"/>
    <property type="match status" value="1"/>
</dbReference>
<dbReference type="AlphaFoldDB" id="A0AAN7CLF6"/>
<reference evidence="3" key="1">
    <citation type="journal article" date="2023" name="Mol. Phylogenet. Evol.">
        <title>Genome-scale phylogeny and comparative genomics of the fungal order Sordariales.</title>
        <authorList>
            <person name="Hensen N."/>
            <person name="Bonometti L."/>
            <person name="Westerberg I."/>
            <person name="Brannstrom I.O."/>
            <person name="Guillou S."/>
            <person name="Cros-Aarteil S."/>
            <person name="Calhoun S."/>
            <person name="Haridas S."/>
            <person name="Kuo A."/>
            <person name="Mondo S."/>
            <person name="Pangilinan J."/>
            <person name="Riley R."/>
            <person name="LaButti K."/>
            <person name="Andreopoulos B."/>
            <person name="Lipzen A."/>
            <person name="Chen C."/>
            <person name="Yan M."/>
            <person name="Daum C."/>
            <person name="Ng V."/>
            <person name="Clum A."/>
            <person name="Steindorff A."/>
            <person name="Ohm R.A."/>
            <person name="Martin F."/>
            <person name="Silar P."/>
            <person name="Natvig D.O."/>
            <person name="Lalanne C."/>
            <person name="Gautier V."/>
            <person name="Ament-Velasquez S.L."/>
            <person name="Kruys A."/>
            <person name="Hutchinson M.I."/>
            <person name="Powell A.J."/>
            <person name="Barry K."/>
            <person name="Miller A.N."/>
            <person name="Grigoriev I.V."/>
            <person name="Debuchy R."/>
            <person name="Gladieux P."/>
            <person name="Hiltunen Thoren M."/>
            <person name="Johannesson H."/>
        </authorList>
    </citation>
    <scope>NUCLEOTIDE SEQUENCE</scope>
    <source>
        <strain evidence="3">CBS 359.72</strain>
    </source>
</reference>
<evidence type="ECO:0000256" key="1">
    <source>
        <dbReference type="SAM" id="Coils"/>
    </source>
</evidence>
<organism evidence="3 4">
    <name type="scientific">Corynascus novoguineensis</name>
    <dbReference type="NCBI Taxonomy" id="1126955"/>
    <lineage>
        <taxon>Eukaryota</taxon>
        <taxon>Fungi</taxon>
        <taxon>Dikarya</taxon>
        <taxon>Ascomycota</taxon>
        <taxon>Pezizomycotina</taxon>
        <taxon>Sordariomycetes</taxon>
        <taxon>Sordariomycetidae</taxon>
        <taxon>Sordariales</taxon>
        <taxon>Chaetomiaceae</taxon>
        <taxon>Corynascus</taxon>
    </lineage>
</organism>
<dbReference type="EMBL" id="MU857748">
    <property type="protein sequence ID" value="KAK4244269.1"/>
    <property type="molecule type" value="Genomic_DNA"/>
</dbReference>
<evidence type="ECO:0000313" key="4">
    <source>
        <dbReference type="Proteomes" id="UP001303647"/>
    </source>
</evidence>
<feature type="compositionally biased region" description="Polar residues" evidence="2">
    <location>
        <begin position="1"/>
        <end position="15"/>
    </location>
</feature>